<evidence type="ECO:0000256" key="9">
    <source>
        <dbReference type="RuleBase" id="RU369079"/>
    </source>
</evidence>
<keyword evidence="4 9" id="KW-0997">Cell inner membrane</keyword>
<keyword evidence="2 9" id="KW-0813">Transport</keyword>
<evidence type="ECO:0000256" key="5">
    <source>
        <dbReference type="ARBA" id="ARBA00022692"/>
    </source>
</evidence>
<keyword evidence="7 9" id="KW-0472">Membrane</keyword>
<dbReference type="GO" id="GO:0015740">
    <property type="term" value="P:C4-dicarboxylate transport"/>
    <property type="evidence" value="ECO:0007669"/>
    <property type="project" value="TreeGrafter"/>
</dbReference>
<dbReference type="RefSeq" id="WP_340331890.1">
    <property type="nucleotide sequence ID" value="NZ_JAZHOF010000010.1"/>
</dbReference>
<evidence type="ECO:0000256" key="2">
    <source>
        <dbReference type="ARBA" id="ARBA00022448"/>
    </source>
</evidence>
<feature type="domain" description="Tripartite ATP-independent periplasmic transporters DctQ component" evidence="10">
    <location>
        <begin position="19"/>
        <end position="148"/>
    </location>
</feature>
<dbReference type="Pfam" id="PF04290">
    <property type="entry name" value="DctQ"/>
    <property type="match status" value="1"/>
</dbReference>
<dbReference type="EMBL" id="JAZHOF010000010">
    <property type="protein sequence ID" value="MEJ8574190.1"/>
    <property type="molecule type" value="Genomic_DNA"/>
</dbReference>
<keyword evidence="3" id="KW-1003">Cell membrane</keyword>
<evidence type="ECO:0000256" key="7">
    <source>
        <dbReference type="ARBA" id="ARBA00023136"/>
    </source>
</evidence>
<gene>
    <name evidence="11" type="ORF">V3328_22090</name>
</gene>
<dbReference type="GO" id="GO:0005886">
    <property type="term" value="C:plasma membrane"/>
    <property type="evidence" value="ECO:0007669"/>
    <property type="project" value="UniProtKB-SubCell"/>
</dbReference>
<evidence type="ECO:0000259" key="10">
    <source>
        <dbReference type="Pfam" id="PF04290"/>
    </source>
</evidence>
<reference evidence="11 12" key="1">
    <citation type="submission" date="2024-02" db="EMBL/GenBank/DDBJ databases">
        <title>Genome analysis and characterization of Microbaculum marinisediminis sp. nov., isolated from marine sediment.</title>
        <authorList>
            <person name="Du Z.-J."/>
            <person name="Ye Y.-Q."/>
            <person name="Zhang Z.-R."/>
            <person name="Yuan S.-M."/>
            <person name="Zhang X.-Y."/>
        </authorList>
    </citation>
    <scope>NUCLEOTIDE SEQUENCE [LARGE SCALE GENOMIC DNA]</scope>
    <source>
        <strain evidence="11 12">SDUM1044001</strain>
    </source>
</reference>
<dbReference type="InterPro" id="IPR007387">
    <property type="entry name" value="TRAP_DctQ"/>
</dbReference>
<proteinExistence type="inferred from homology"/>
<dbReference type="InterPro" id="IPR055348">
    <property type="entry name" value="DctQ"/>
</dbReference>
<evidence type="ECO:0000256" key="1">
    <source>
        <dbReference type="ARBA" id="ARBA00004429"/>
    </source>
</evidence>
<name>A0AAW9S0W0_9HYPH</name>
<evidence type="ECO:0000313" key="11">
    <source>
        <dbReference type="EMBL" id="MEJ8574190.1"/>
    </source>
</evidence>
<feature type="transmembrane region" description="Helical" evidence="9">
    <location>
        <begin position="130"/>
        <end position="149"/>
    </location>
</feature>
<organism evidence="11 12">
    <name type="scientific">Microbaculum marinum</name>
    <dbReference type="NCBI Taxonomy" id="1764581"/>
    <lineage>
        <taxon>Bacteria</taxon>
        <taxon>Pseudomonadati</taxon>
        <taxon>Pseudomonadota</taxon>
        <taxon>Alphaproteobacteria</taxon>
        <taxon>Hyphomicrobiales</taxon>
        <taxon>Tepidamorphaceae</taxon>
        <taxon>Microbaculum</taxon>
    </lineage>
</organism>
<comment type="subunit">
    <text evidence="9">The complex comprises the extracytoplasmic solute receptor protein and the two transmembrane proteins.</text>
</comment>
<feature type="transmembrane region" description="Helical" evidence="9">
    <location>
        <begin position="82"/>
        <end position="104"/>
    </location>
</feature>
<keyword evidence="6 9" id="KW-1133">Transmembrane helix</keyword>
<comment type="subcellular location">
    <subcellularLocation>
        <location evidence="1 9">Cell inner membrane</location>
        <topology evidence="1 9">Multi-pass membrane protein</topology>
    </subcellularLocation>
</comment>
<dbReference type="PANTHER" id="PTHR35011">
    <property type="entry name" value="2,3-DIKETO-L-GULONATE TRAP TRANSPORTER SMALL PERMEASE PROTEIN YIAM"/>
    <property type="match status" value="1"/>
</dbReference>
<sequence length="156" mass="17071">MSALAGVATCFSWLAAVLMLLQVSVDIIGKFLFGMPVPGTAEVVASYYMIVLVFMALPLVEKRGDTIAVDVLYERFGPRLKLASRIIALLMTLAFYLVFAWTTFEAAMKSMAVREVVLGSREFQVWPSRFFLPAGCLLAAAVVVLRQVAALSGRKD</sequence>
<protein>
    <recommendedName>
        <fullName evidence="9">TRAP transporter small permease protein</fullName>
    </recommendedName>
</protein>
<keyword evidence="5 9" id="KW-0812">Transmembrane</keyword>
<keyword evidence="12" id="KW-1185">Reference proteome</keyword>
<evidence type="ECO:0000256" key="6">
    <source>
        <dbReference type="ARBA" id="ARBA00022989"/>
    </source>
</evidence>
<dbReference type="Proteomes" id="UP001378188">
    <property type="component" value="Unassembled WGS sequence"/>
</dbReference>
<accession>A0AAW9S0W0</accession>
<dbReference type="GO" id="GO:0022857">
    <property type="term" value="F:transmembrane transporter activity"/>
    <property type="evidence" value="ECO:0007669"/>
    <property type="project" value="UniProtKB-UniRule"/>
</dbReference>
<evidence type="ECO:0000313" key="12">
    <source>
        <dbReference type="Proteomes" id="UP001378188"/>
    </source>
</evidence>
<evidence type="ECO:0000256" key="4">
    <source>
        <dbReference type="ARBA" id="ARBA00022519"/>
    </source>
</evidence>
<dbReference type="PANTHER" id="PTHR35011:SF10">
    <property type="entry name" value="TRAP TRANSPORTER SMALL PERMEASE PROTEIN"/>
    <property type="match status" value="1"/>
</dbReference>
<comment type="caution">
    <text evidence="11">The sequence shown here is derived from an EMBL/GenBank/DDBJ whole genome shotgun (WGS) entry which is preliminary data.</text>
</comment>
<feature type="transmembrane region" description="Helical" evidence="9">
    <location>
        <begin position="41"/>
        <end position="61"/>
    </location>
</feature>
<comment type="similarity">
    <text evidence="8 9">Belongs to the TRAP transporter small permease family.</text>
</comment>
<evidence type="ECO:0000256" key="3">
    <source>
        <dbReference type="ARBA" id="ARBA00022475"/>
    </source>
</evidence>
<evidence type="ECO:0000256" key="8">
    <source>
        <dbReference type="ARBA" id="ARBA00038436"/>
    </source>
</evidence>
<dbReference type="AlphaFoldDB" id="A0AAW9S0W0"/>
<comment type="function">
    <text evidence="9">Part of the tripartite ATP-independent periplasmic (TRAP) transport system.</text>
</comment>
<comment type="caution">
    <text evidence="9">Lacks conserved residue(s) required for the propagation of feature annotation.</text>
</comment>